<accession>A0ABU4RLC6</accession>
<reference evidence="2 3" key="1">
    <citation type="submission" date="2023-11" db="EMBL/GenBank/DDBJ databases">
        <authorList>
            <person name="Bao R."/>
        </authorList>
    </citation>
    <scope>NUCLEOTIDE SEQUENCE [LARGE SCALE GENOMIC DNA]</scope>
    <source>
        <strain evidence="2 3">PJ23</strain>
    </source>
</reference>
<organism evidence="2 3">
    <name type="scientific">Terrihabitans rhizophilus</name>
    <dbReference type="NCBI Taxonomy" id="3092662"/>
    <lineage>
        <taxon>Bacteria</taxon>
        <taxon>Pseudomonadati</taxon>
        <taxon>Pseudomonadota</taxon>
        <taxon>Alphaproteobacteria</taxon>
        <taxon>Hyphomicrobiales</taxon>
        <taxon>Terrihabitans</taxon>
    </lineage>
</organism>
<evidence type="ECO:0000313" key="3">
    <source>
        <dbReference type="Proteomes" id="UP001274321"/>
    </source>
</evidence>
<dbReference type="Pfam" id="PF06186">
    <property type="entry name" value="DUF992"/>
    <property type="match status" value="1"/>
</dbReference>
<feature type="signal peptide" evidence="1">
    <location>
        <begin position="1"/>
        <end position="23"/>
    </location>
</feature>
<name>A0ABU4RLC6_9HYPH</name>
<protein>
    <submittedName>
        <fullName evidence="2">DUF992 domain-containing protein</fullName>
    </submittedName>
</protein>
<proteinExistence type="predicted"/>
<gene>
    <name evidence="2" type="ORF">SCD90_06090</name>
</gene>
<feature type="chain" id="PRO_5045921532" evidence="1">
    <location>
        <begin position="24"/>
        <end position="157"/>
    </location>
</feature>
<keyword evidence="3" id="KW-1185">Reference proteome</keyword>
<dbReference type="InterPro" id="IPR009333">
    <property type="entry name" value="DUF992"/>
</dbReference>
<evidence type="ECO:0000256" key="1">
    <source>
        <dbReference type="SAM" id="SignalP"/>
    </source>
</evidence>
<keyword evidence="1" id="KW-0732">Signal</keyword>
<dbReference type="RefSeq" id="WP_319843735.1">
    <property type="nucleotide sequence ID" value="NZ_JAXAFJ010000002.1"/>
</dbReference>
<evidence type="ECO:0000313" key="2">
    <source>
        <dbReference type="EMBL" id="MDX6805626.1"/>
    </source>
</evidence>
<dbReference type="EMBL" id="JAXAFJ010000002">
    <property type="protein sequence ID" value="MDX6805626.1"/>
    <property type="molecule type" value="Genomic_DNA"/>
</dbReference>
<dbReference type="Proteomes" id="UP001274321">
    <property type="component" value="Unassembled WGS sequence"/>
</dbReference>
<sequence length="157" mass="15482">MKHLVAAAAFAAAFAFPAFGAHAATEAGVLECDVAGGVGLIVGSQKAMSCRYTSSDGKISEPYDGTITKVGVDIGITGESVMVWTVLAPTNSLRPGALDGTYSGVSGQATVGVGASANLLVGGSDQTISLQPLSVGAQTGLNVAAGIGSITLRSPVR</sequence>
<comment type="caution">
    <text evidence="2">The sequence shown here is derived from an EMBL/GenBank/DDBJ whole genome shotgun (WGS) entry which is preliminary data.</text>
</comment>